<feature type="signal peptide" evidence="2">
    <location>
        <begin position="1"/>
        <end position="19"/>
    </location>
</feature>
<feature type="region of interest" description="Disordered" evidence="1">
    <location>
        <begin position="370"/>
        <end position="475"/>
    </location>
</feature>
<dbReference type="Proteomes" id="UP000226192">
    <property type="component" value="Unassembled WGS sequence"/>
</dbReference>
<feature type="compositionally biased region" description="Polar residues" evidence="1">
    <location>
        <begin position="380"/>
        <end position="389"/>
    </location>
</feature>
<feature type="compositionally biased region" description="Basic and acidic residues" evidence="1">
    <location>
        <begin position="252"/>
        <end position="261"/>
    </location>
</feature>
<evidence type="ECO:0000256" key="2">
    <source>
        <dbReference type="SAM" id="SignalP"/>
    </source>
</evidence>
<organism evidence="3 4">
    <name type="scientific">Ophiocordyceps australis</name>
    <dbReference type="NCBI Taxonomy" id="1399860"/>
    <lineage>
        <taxon>Eukaryota</taxon>
        <taxon>Fungi</taxon>
        <taxon>Dikarya</taxon>
        <taxon>Ascomycota</taxon>
        <taxon>Pezizomycotina</taxon>
        <taxon>Sordariomycetes</taxon>
        <taxon>Hypocreomycetidae</taxon>
        <taxon>Hypocreales</taxon>
        <taxon>Ophiocordycipitaceae</taxon>
        <taxon>Ophiocordyceps</taxon>
    </lineage>
</organism>
<sequence>MAPLALCTLVLLLALGCQATSPNSEPWSPAIKIESRFAQGDVTDLTLPIALCRPSSSVAWAFSQSVSFTNTLGNPTLIRIESSPVDSTVRTLLSSPVGQTYNGPDDGNHDASLRILDADLDHMLNLTLSKLATGEWMATLVDATAHKHWQLGHFGFGHDLGGLGSRTSSLIEYRRLNGTQDVGCPLMPHFTLDLGLPYTSSHGGLNAQLQQSKRLGLCNHVDSFPRTLVDDTATDEEQPLDRDDVVDYESLSQDRVEDNERQVPPATDESVPHDAVLGDALPDDVNTTGHLDMAWATTDSAGPGSVPHEPSGDAYNDYDSEASSLQDYDEAASTQEAQHSLDTADGVLAAEQAMFRTVYVTLTRSPQPTATPNAAWDLPGSQNQANNDINNKDKMKPIPPKPPVPSKKNKGKKNSNKRKGSKKKPTSRKRPIVPVQEKTQRPVRVAKLSTAKPQQRHMPAHSSVPQPPQVRPGPV</sequence>
<feature type="chain" id="PRO_5012744888" evidence="2">
    <location>
        <begin position="20"/>
        <end position="475"/>
    </location>
</feature>
<evidence type="ECO:0000313" key="4">
    <source>
        <dbReference type="Proteomes" id="UP000226192"/>
    </source>
</evidence>
<keyword evidence="2" id="KW-0732">Signal</keyword>
<comment type="caution">
    <text evidence="3">The sequence shown here is derived from an EMBL/GenBank/DDBJ whole genome shotgun (WGS) entry which is preliminary data.</text>
</comment>
<gene>
    <name evidence="3" type="ORF">CDD81_2315</name>
</gene>
<keyword evidence="4" id="KW-1185">Reference proteome</keyword>
<reference evidence="3 4" key="1">
    <citation type="submission" date="2017-06" db="EMBL/GenBank/DDBJ databases">
        <title>Ant-infecting Ophiocordyceps genomes reveal a high diversity of potential behavioral manipulation genes and a possible major role for enterotoxins.</title>
        <authorList>
            <person name="De Bekker C."/>
            <person name="Evans H.C."/>
            <person name="Brachmann A."/>
            <person name="Hughes D.P."/>
        </authorList>
    </citation>
    <scope>NUCLEOTIDE SEQUENCE [LARGE SCALE GENOMIC DNA]</scope>
    <source>
        <strain evidence="3 4">Map64</strain>
    </source>
</reference>
<name>A0A2C5Y7R9_9HYPO</name>
<feature type="compositionally biased region" description="Basic residues" evidence="1">
    <location>
        <begin position="407"/>
        <end position="431"/>
    </location>
</feature>
<feature type="compositionally biased region" description="Pro residues" evidence="1">
    <location>
        <begin position="465"/>
        <end position="475"/>
    </location>
</feature>
<dbReference type="AlphaFoldDB" id="A0A2C5Y7R9"/>
<protein>
    <submittedName>
        <fullName evidence="3">Uncharacterized protein</fullName>
    </submittedName>
</protein>
<feature type="region of interest" description="Disordered" evidence="1">
    <location>
        <begin position="250"/>
        <end position="338"/>
    </location>
</feature>
<proteinExistence type="predicted"/>
<evidence type="ECO:0000256" key="1">
    <source>
        <dbReference type="SAM" id="MobiDB-lite"/>
    </source>
</evidence>
<feature type="compositionally biased region" description="Polar residues" evidence="1">
    <location>
        <begin position="321"/>
        <end position="338"/>
    </location>
</feature>
<dbReference type="EMBL" id="NJET01000017">
    <property type="protein sequence ID" value="PHH65535.1"/>
    <property type="molecule type" value="Genomic_DNA"/>
</dbReference>
<accession>A0A2C5Y7R9</accession>
<evidence type="ECO:0000313" key="3">
    <source>
        <dbReference type="EMBL" id="PHH65535.1"/>
    </source>
</evidence>